<dbReference type="GO" id="GO:0000139">
    <property type="term" value="C:Golgi membrane"/>
    <property type="evidence" value="ECO:0007669"/>
    <property type="project" value="UniProtKB-SubCell"/>
</dbReference>
<evidence type="ECO:0000256" key="9">
    <source>
        <dbReference type="SAM" id="Phobius"/>
    </source>
</evidence>
<accession>A0A2R5LNW1</accession>
<proteinExistence type="inferred from homology"/>
<dbReference type="AlphaFoldDB" id="A0A2R5LNW1"/>
<dbReference type="SUPFAM" id="SSF103481">
    <property type="entry name" value="Multidrug resistance efflux transporter EmrE"/>
    <property type="match status" value="1"/>
</dbReference>
<comment type="similarity">
    <text evidence="2">Belongs to the nucleotide-sugar transporter family. SLC35A subfamily.</text>
</comment>
<keyword evidence="4" id="KW-0762">Sugar transport</keyword>
<evidence type="ECO:0000256" key="1">
    <source>
        <dbReference type="ARBA" id="ARBA00004653"/>
    </source>
</evidence>
<dbReference type="PANTHER" id="PTHR10231">
    <property type="entry name" value="NUCLEOTIDE-SUGAR TRANSMEMBRANE TRANSPORTER"/>
    <property type="match status" value="1"/>
</dbReference>
<evidence type="ECO:0000313" key="10">
    <source>
        <dbReference type="EMBL" id="MBY10987.1"/>
    </source>
</evidence>
<evidence type="ECO:0000256" key="3">
    <source>
        <dbReference type="ARBA" id="ARBA00022448"/>
    </source>
</evidence>
<dbReference type="FunFam" id="1.10.3730.20:FF:000037">
    <property type="entry name" value="Nucleotide Sugar TransPorter family"/>
    <property type="match status" value="1"/>
</dbReference>
<dbReference type="NCBIfam" id="TIGR00803">
    <property type="entry name" value="nst"/>
    <property type="match status" value="1"/>
</dbReference>
<evidence type="ECO:0000256" key="2">
    <source>
        <dbReference type="ARBA" id="ARBA00009976"/>
    </source>
</evidence>
<protein>
    <submittedName>
        <fullName evidence="10">Putative udp-n-acetylglucosamine transporter-like protein</fullName>
    </submittedName>
</protein>
<dbReference type="InterPro" id="IPR037185">
    <property type="entry name" value="EmrE-like"/>
</dbReference>
<dbReference type="Pfam" id="PF04142">
    <property type="entry name" value="Nuc_sug_transp"/>
    <property type="match status" value="1"/>
</dbReference>
<feature type="transmembrane region" description="Helical" evidence="9">
    <location>
        <begin position="206"/>
        <end position="226"/>
    </location>
</feature>
<dbReference type="Gene3D" id="1.10.3730.20">
    <property type="match status" value="1"/>
</dbReference>
<name>A0A2R5LNW1_9ACAR</name>
<sequence length="323" mass="35222">MHSLLKYTSLAVIVIQTTTMVLVLRFSRTQTIAGPRYLSSSAVVASEFLKLLVCASVLLWENDGNPVQLLRQLHQEVWCKPKETCKMLVPAGLYTLQNNLLFLALSLLDAATFQVTYQLKILTTAMFSVVMMKKRLSFQQWIALLLLMGGVVLVQMPAAESGKQVTQGSAASKLLGLMAILASCVSSGFSSVYLEKLLKGLSQSLWVRNIQLAIFALVLGIVAMFLTDYQRLVVGGFFQGYNYITWAVIFLQAFGGLVVSLAVRYADSILKGFATSISIVLSALCSYFLLGDFLPTTDFLAGASLVIFSTIMYGIPVSSGSSK</sequence>
<keyword evidence="3" id="KW-0813">Transport</keyword>
<keyword evidence="5 9" id="KW-0812">Transmembrane</keyword>
<evidence type="ECO:0000256" key="7">
    <source>
        <dbReference type="ARBA" id="ARBA00023034"/>
    </source>
</evidence>
<keyword evidence="8 9" id="KW-0472">Membrane</keyword>
<keyword evidence="7" id="KW-0333">Golgi apparatus</keyword>
<comment type="subcellular location">
    <subcellularLocation>
        <location evidence="1">Golgi apparatus membrane</location>
        <topology evidence="1">Multi-pass membrane protein</topology>
    </subcellularLocation>
</comment>
<dbReference type="PIRSF" id="PIRSF005799">
    <property type="entry name" value="UDP-gal_transpt"/>
    <property type="match status" value="1"/>
</dbReference>
<feature type="transmembrane region" description="Helical" evidence="9">
    <location>
        <begin position="296"/>
        <end position="315"/>
    </location>
</feature>
<evidence type="ECO:0000256" key="6">
    <source>
        <dbReference type="ARBA" id="ARBA00022989"/>
    </source>
</evidence>
<keyword evidence="6 9" id="KW-1133">Transmembrane helix</keyword>
<feature type="transmembrane region" description="Helical" evidence="9">
    <location>
        <begin position="170"/>
        <end position="194"/>
    </location>
</feature>
<feature type="transmembrane region" description="Helical" evidence="9">
    <location>
        <begin position="6"/>
        <end position="26"/>
    </location>
</feature>
<dbReference type="GO" id="GO:0015165">
    <property type="term" value="F:pyrimidine nucleotide-sugar transmembrane transporter activity"/>
    <property type="evidence" value="ECO:0007669"/>
    <property type="project" value="InterPro"/>
</dbReference>
<evidence type="ECO:0000256" key="8">
    <source>
        <dbReference type="ARBA" id="ARBA00023136"/>
    </source>
</evidence>
<feature type="transmembrane region" description="Helical" evidence="9">
    <location>
        <begin position="246"/>
        <end position="266"/>
    </location>
</feature>
<reference evidence="10" key="1">
    <citation type="submission" date="2018-03" db="EMBL/GenBank/DDBJ databases">
        <title>The relapsing fever spirochete Borrelia turicatae persists in the highly oxidative environment of its soft-bodied tick vector.</title>
        <authorList>
            <person name="Bourret T.J."/>
            <person name="Boyle W.K."/>
            <person name="Valenzuela J.G."/>
            <person name="Oliveira F."/>
            <person name="Lopez J.E."/>
        </authorList>
    </citation>
    <scope>NUCLEOTIDE SEQUENCE</scope>
    <source>
        <strain evidence="10">Kansas strain/isolate</strain>
        <tissue evidence="10">Salivary glands</tissue>
    </source>
</reference>
<dbReference type="InterPro" id="IPR007271">
    <property type="entry name" value="Nuc_sug_transpt"/>
</dbReference>
<evidence type="ECO:0000256" key="5">
    <source>
        <dbReference type="ARBA" id="ARBA00022692"/>
    </source>
</evidence>
<feature type="transmembrane region" description="Helical" evidence="9">
    <location>
        <begin position="273"/>
        <end position="290"/>
    </location>
</feature>
<feature type="transmembrane region" description="Helical" evidence="9">
    <location>
        <begin position="138"/>
        <end position="158"/>
    </location>
</feature>
<evidence type="ECO:0000256" key="4">
    <source>
        <dbReference type="ARBA" id="ARBA00022597"/>
    </source>
</evidence>
<organism evidence="10">
    <name type="scientific">Ornithodoros turicata</name>
    <dbReference type="NCBI Taxonomy" id="34597"/>
    <lineage>
        <taxon>Eukaryota</taxon>
        <taxon>Metazoa</taxon>
        <taxon>Ecdysozoa</taxon>
        <taxon>Arthropoda</taxon>
        <taxon>Chelicerata</taxon>
        <taxon>Arachnida</taxon>
        <taxon>Acari</taxon>
        <taxon>Parasitiformes</taxon>
        <taxon>Ixodida</taxon>
        <taxon>Ixodoidea</taxon>
        <taxon>Argasidae</taxon>
        <taxon>Ornithodorinae</taxon>
        <taxon>Ornithodoros</taxon>
    </lineage>
</organism>
<dbReference type="EMBL" id="GGLE01006861">
    <property type="protein sequence ID" value="MBY10987.1"/>
    <property type="molecule type" value="Transcribed_RNA"/>
</dbReference>